<dbReference type="RefSeq" id="WP_045104780.1">
    <property type="nucleotide sequence ID" value="NZ_LN681225.1"/>
</dbReference>
<sequence>MWHAKYVKYPLFFLLSILGFAENAYCLCPSNINEIQTVIDFDRLKYNIPGIEASISCRDGESPHDFVSGTTTLDKETPVNAAHLFQVGSETKSFIATILLQMESEGLLSIHDHLSNYFENLPETWQAITIEQLLNHSSGLFNYTDVLEEMGRDSNFDFSKDWSSQELIELVIDKPLYFPPGGGWHYSNTNYVLAGLIIEKVTGHSLNEAIESRLTSPLQLTNTYYLPTVYNRDILDRMAHGYSVRGYFPDEPRDITYTSTSWANAAGAIVATSHDMAIWFRHLMQGSLLAPQQMRELTTTVEGTLPRSTQKIGYGLGVMYDEESFGEQAWWHSGGTLGYSALMVWLKNRDIVITVNINHVSATKDIYGLMKDLAKFIQDSQPGMS</sequence>
<dbReference type="EMBL" id="LN681225">
    <property type="protein sequence ID" value="CEK09202.1"/>
    <property type="molecule type" value="Genomic_DNA"/>
</dbReference>
<dbReference type="OrthoDB" id="5638366at2"/>
<dbReference type="Pfam" id="PF00144">
    <property type="entry name" value="Beta-lactamase"/>
    <property type="match status" value="1"/>
</dbReference>
<dbReference type="AlphaFoldDB" id="A0A0A8UQ53"/>
<keyword evidence="3" id="KW-1185">Reference proteome</keyword>
<name>A0A0A8UQ53_LEGHA</name>
<dbReference type="HOGENOM" id="CLU_020027_2_1_6"/>
<dbReference type="InterPro" id="IPR050491">
    <property type="entry name" value="AmpC-like"/>
</dbReference>
<proteinExistence type="predicted"/>
<feature type="domain" description="Beta-lactamase-related" evidence="1">
    <location>
        <begin position="46"/>
        <end position="361"/>
    </location>
</feature>
<reference evidence="3" key="1">
    <citation type="submission" date="2014-09" db="EMBL/GenBank/DDBJ databases">
        <authorList>
            <person name="Gomez-Valero L."/>
        </authorList>
    </citation>
    <scope>NUCLEOTIDE SEQUENCE [LARGE SCALE GENOMIC DNA]</scope>
    <source>
        <strain evidence="3">ATCC35250</strain>
    </source>
</reference>
<dbReference type="STRING" id="449.LHA_0082"/>
<dbReference type="InterPro" id="IPR001466">
    <property type="entry name" value="Beta-lactam-related"/>
</dbReference>
<keyword evidence="2" id="KW-0378">Hydrolase</keyword>
<dbReference type="SUPFAM" id="SSF56601">
    <property type="entry name" value="beta-lactamase/transpeptidase-like"/>
    <property type="match status" value="1"/>
</dbReference>
<dbReference type="Gene3D" id="3.40.710.10">
    <property type="entry name" value="DD-peptidase/beta-lactamase superfamily"/>
    <property type="match status" value="1"/>
</dbReference>
<dbReference type="PATRIC" id="fig|449.7.peg.1868"/>
<dbReference type="Proteomes" id="UP000032803">
    <property type="component" value="Chromosome I"/>
</dbReference>
<dbReference type="GO" id="GO:0016787">
    <property type="term" value="F:hydrolase activity"/>
    <property type="evidence" value="ECO:0007669"/>
    <property type="project" value="UniProtKB-KW"/>
</dbReference>
<organism evidence="2 3">
    <name type="scientific">Legionella hackeliae</name>
    <dbReference type="NCBI Taxonomy" id="449"/>
    <lineage>
        <taxon>Bacteria</taxon>
        <taxon>Pseudomonadati</taxon>
        <taxon>Pseudomonadota</taxon>
        <taxon>Gammaproteobacteria</taxon>
        <taxon>Legionellales</taxon>
        <taxon>Legionellaceae</taxon>
        <taxon>Legionella</taxon>
    </lineage>
</organism>
<gene>
    <name evidence="2" type="ORF">LHA_0082</name>
</gene>
<evidence type="ECO:0000313" key="3">
    <source>
        <dbReference type="Proteomes" id="UP000032803"/>
    </source>
</evidence>
<protein>
    <submittedName>
        <fullName evidence="2">Putative D-stereospecific peptide hydrolase</fullName>
    </submittedName>
</protein>
<dbReference type="PANTHER" id="PTHR46825:SF7">
    <property type="entry name" value="D-ALANYL-D-ALANINE CARBOXYPEPTIDASE"/>
    <property type="match status" value="1"/>
</dbReference>
<dbReference type="KEGG" id="lha:LHA_0082"/>
<accession>A0A0A8UQ53</accession>
<dbReference type="PANTHER" id="PTHR46825">
    <property type="entry name" value="D-ALANYL-D-ALANINE-CARBOXYPEPTIDASE/ENDOPEPTIDASE AMPH"/>
    <property type="match status" value="1"/>
</dbReference>
<dbReference type="InterPro" id="IPR012338">
    <property type="entry name" value="Beta-lactam/transpept-like"/>
</dbReference>
<evidence type="ECO:0000313" key="2">
    <source>
        <dbReference type="EMBL" id="CEK09202.1"/>
    </source>
</evidence>
<evidence type="ECO:0000259" key="1">
    <source>
        <dbReference type="Pfam" id="PF00144"/>
    </source>
</evidence>